<dbReference type="Proteomes" id="UP001620597">
    <property type="component" value="Unassembled WGS sequence"/>
</dbReference>
<evidence type="ECO:0000259" key="4">
    <source>
        <dbReference type="Pfam" id="PF17482"/>
    </source>
</evidence>
<evidence type="ECO:0000313" key="5">
    <source>
        <dbReference type="EMBL" id="MFK4751441.1"/>
    </source>
</evidence>
<comment type="similarity">
    <text evidence="1">Belongs to the myoviridae tail sheath protein family.</text>
</comment>
<comment type="caution">
    <text evidence="5">The sequence shown here is derived from an EMBL/GenBank/DDBJ whole genome shotgun (WGS) entry which is preliminary data.</text>
</comment>
<sequence>MSISFDDIPSSLRTPGAHIEFNNELAGSANVLHKMVVIGQRLGTGIQSAGVPIRVTDPSRAKTLFGRGSMIANMIAASLDANTETELWAIALDDLGAGVAATGSIAVTTAATEAGTLYIYIGGVRVAVGIADGDDTDTIASSISAAINSNADLPVTASGSTSTVTLTARHKGEYMNGLDVRSSYYEEREPDGLAITYTSLSGGSGNPDIGPALDAMGDEWFNWLCNPYNDTANIQALETELDSRFGPMRQIGCRAFGALAGTLATMGTWGSSRNNPHLSVLGTGTSPTPTYIAAAINMAVAAKSLSNDPARPLQTLELPGVKAPRREELLTRQERNLLLYDGISTFTVARDGTVQIERQITTYQFNSAGLADASYLDICTPETLERFRYEQRAMVAQKYPRHKLADDGTSYGAGQAIVMPKIIKGELLALYKEMEIAGWVEDYDTYAEQLIVERDSEDPNRINWRDTPNLVNQARVFAGKTQFIVK</sequence>
<dbReference type="InterPro" id="IPR035326">
    <property type="entry name" value="Beta_sandwich_Seath"/>
</dbReference>
<dbReference type="InterPro" id="IPR035089">
    <property type="entry name" value="Phage_sheath_subtilisin"/>
</dbReference>
<dbReference type="RefSeq" id="WP_416204898.1">
    <property type="nucleotide sequence ID" value="NZ_JBBKTX010000003.1"/>
</dbReference>
<feature type="domain" description="Phage tail sheath protein-like beta-sandwich" evidence="3">
    <location>
        <begin position="97"/>
        <end position="194"/>
    </location>
</feature>
<accession>A0ABW8NER7</accession>
<reference evidence="5 6" key="1">
    <citation type="submission" date="2024-03" db="EMBL/GenBank/DDBJ databases">
        <title>High-quality draft genome sequence of Oceanobacter sp. wDCs-4.</title>
        <authorList>
            <person name="Dong C."/>
        </authorList>
    </citation>
    <scope>NUCLEOTIDE SEQUENCE [LARGE SCALE GENOMIC DNA]</scope>
    <source>
        <strain evidence="6">wDCs-4</strain>
    </source>
</reference>
<dbReference type="Pfam" id="PF04984">
    <property type="entry name" value="Phage_sheath_1"/>
    <property type="match status" value="1"/>
</dbReference>
<name>A0ABW8NER7_9GAMM</name>
<evidence type="ECO:0000259" key="2">
    <source>
        <dbReference type="Pfam" id="PF04984"/>
    </source>
</evidence>
<evidence type="ECO:0000256" key="1">
    <source>
        <dbReference type="ARBA" id="ARBA00008005"/>
    </source>
</evidence>
<dbReference type="InterPro" id="IPR020287">
    <property type="entry name" value="Tail_sheath_C"/>
</dbReference>
<dbReference type="Pfam" id="PF17482">
    <property type="entry name" value="Phage_sheath_1C"/>
    <property type="match status" value="1"/>
</dbReference>
<organism evidence="5 6">
    <name type="scientific">Oceanobacter antarcticus</name>
    <dbReference type="NCBI Taxonomy" id="3133425"/>
    <lineage>
        <taxon>Bacteria</taxon>
        <taxon>Pseudomonadati</taxon>
        <taxon>Pseudomonadota</taxon>
        <taxon>Gammaproteobacteria</taxon>
        <taxon>Oceanospirillales</taxon>
        <taxon>Oceanospirillaceae</taxon>
        <taxon>Oceanobacter</taxon>
    </lineage>
</organism>
<proteinExistence type="inferred from homology"/>
<evidence type="ECO:0000313" key="6">
    <source>
        <dbReference type="Proteomes" id="UP001620597"/>
    </source>
</evidence>
<evidence type="ECO:0000259" key="3">
    <source>
        <dbReference type="Pfam" id="PF17481"/>
    </source>
</evidence>
<dbReference type="InterPro" id="IPR007067">
    <property type="entry name" value="Tail_sheath"/>
</dbReference>
<protein>
    <submittedName>
        <fullName evidence="5">Phage tail sheath subtilisin-like domain-containing protein</fullName>
    </submittedName>
</protein>
<dbReference type="EMBL" id="JBBKTX010000003">
    <property type="protein sequence ID" value="MFK4751441.1"/>
    <property type="molecule type" value="Genomic_DNA"/>
</dbReference>
<feature type="domain" description="Tail sheath protein C-terminal" evidence="4">
    <location>
        <begin position="372"/>
        <end position="483"/>
    </location>
</feature>
<keyword evidence="6" id="KW-1185">Reference proteome</keyword>
<feature type="domain" description="Tail sheath protein subtilisin-like" evidence="2">
    <location>
        <begin position="202"/>
        <end position="362"/>
    </location>
</feature>
<gene>
    <name evidence="5" type="ORF">WG929_03360</name>
</gene>
<dbReference type="PIRSF" id="PIRSF007349">
    <property type="entry name" value="Tsp_L"/>
    <property type="match status" value="1"/>
</dbReference>
<dbReference type="Pfam" id="PF17481">
    <property type="entry name" value="Phage_sheath_domII"/>
    <property type="match status" value="1"/>
</dbReference>